<dbReference type="EMBL" id="CP113528">
    <property type="protein sequence ID" value="WDV09302.1"/>
    <property type="molecule type" value="Genomic_DNA"/>
</dbReference>
<organism evidence="1 2">
    <name type="scientific">Lysinibacillus irui</name>
    <dbReference type="NCBI Taxonomy" id="2998077"/>
    <lineage>
        <taxon>Bacteria</taxon>
        <taxon>Bacillati</taxon>
        <taxon>Bacillota</taxon>
        <taxon>Bacilli</taxon>
        <taxon>Bacillales</taxon>
        <taxon>Bacillaceae</taxon>
        <taxon>Lysinibacillus</taxon>
    </lineage>
</organism>
<proteinExistence type="predicted"/>
<dbReference type="RefSeq" id="WP_274797519.1">
    <property type="nucleotide sequence ID" value="NZ_CP113528.1"/>
</dbReference>
<accession>A0AAJ5RMS3</accession>
<reference evidence="1" key="1">
    <citation type="submission" date="2022-11" db="EMBL/GenBank/DDBJ databases">
        <title>Lysinibacillus irui.</title>
        <authorList>
            <person name="Akintayo S.O."/>
        </authorList>
    </citation>
    <scope>NUCLEOTIDE SEQUENCE</scope>
    <source>
        <strain evidence="1">IRB4-01</strain>
        <plasmid evidence="1">unnamed</plasmid>
    </source>
</reference>
<evidence type="ECO:0000313" key="2">
    <source>
        <dbReference type="Proteomes" id="UP001219585"/>
    </source>
</evidence>
<dbReference type="Proteomes" id="UP001219585">
    <property type="component" value="Plasmid unnamed"/>
</dbReference>
<dbReference type="KEGG" id="liu:OU989_22525"/>
<sequence>MSKKTIYPVLLLGTYILLLCSSLAYISFVALGAEDIFIDVFKHLII</sequence>
<gene>
    <name evidence="1" type="ORF">OU989_22525</name>
</gene>
<geneLocation type="plasmid" evidence="1 2">
    <name>unnamed</name>
</geneLocation>
<keyword evidence="1" id="KW-0614">Plasmid</keyword>
<dbReference type="AlphaFoldDB" id="A0AAJ5RMS3"/>
<protein>
    <submittedName>
        <fullName evidence="1">Uncharacterized protein</fullName>
    </submittedName>
</protein>
<name>A0AAJ5RMS3_9BACI</name>
<evidence type="ECO:0000313" key="1">
    <source>
        <dbReference type="EMBL" id="WDV09302.1"/>
    </source>
</evidence>